<keyword evidence="1 2" id="KW-0238">DNA-binding</keyword>
<proteinExistence type="predicted"/>
<dbReference type="InterPro" id="IPR001867">
    <property type="entry name" value="OmpR/PhoB-type_DNA-bd"/>
</dbReference>
<protein>
    <submittedName>
        <fullName evidence="4">Transcriptional regulator</fullName>
    </submittedName>
</protein>
<dbReference type="GO" id="GO:0003677">
    <property type="term" value="F:DNA binding"/>
    <property type="evidence" value="ECO:0007669"/>
    <property type="project" value="UniProtKB-UniRule"/>
</dbReference>
<dbReference type="Pfam" id="PF00486">
    <property type="entry name" value="Trans_reg_C"/>
    <property type="match status" value="1"/>
</dbReference>
<evidence type="ECO:0000256" key="1">
    <source>
        <dbReference type="ARBA" id="ARBA00023125"/>
    </source>
</evidence>
<dbReference type="GO" id="GO:0000160">
    <property type="term" value="P:phosphorelay signal transduction system"/>
    <property type="evidence" value="ECO:0007669"/>
    <property type="project" value="InterPro"/>
</dbReference>
<dbReference type="SUPFAM" id="SSF46894">
    <property type="entry name" value="C-terminal effector domain of the bipartite response regulators"/>
    <property type="match status" value="1"/>
</dbReference>
<gene>
    <name evidence="4" type="ORF">DET57_103209</name>
</gene>
<dbReference type="Proteomes" id="UP000247485">
    <property type="component" value="Unassembled WGS sequence"/>
</dbReference>
<organism evidence="4 5">
    <name type="scientific">Klebsiella oxytoca</name>
    <dbReference type="NCBI Taxonomy" id="571"/>
    <lineage>
        <taxon>Bacteria</taxon>
        <taxon>Pseudomonadati</taxon>
        <taxon>Pseudomonadota</taxon>
        <taxon>Gammaproteobacteria</taxon>
        <taxon>Enterobacterales</taxon>
        <taxon>Enterobacteriaceae</taxon>
        <taxon>Klebsiella/Raoultella group</taxon>
        <taxon>Klebsiella</taxon>
    </lineage>
</organism>
<dbReference type="AlphaFoldDB" id="A0A318FX01"/>
<name>A0A318FX01_KLEOX</name>
<evidence type="ECO:0000256" key="2">
    <source>
        <dbReference type="PROSITE-ProRule" id="PRU01091"/>
    </source>
</evidence>
<reference evidence="4 5" key="1">
    <citation type="submission" date="2018-05" db="EMBL/GenBank/DDBJ databases">
        <title>Freshwater and sediment microbial communities from various areas in North America, analyzing microbe dynamics in response to fracking.</title>
        <authorList>
            <person name="Lamendella R."/>
        </authorList>
    </citation>
    <scope>NUCLEOTIDE SEQUENCE [LARGE SCALE GENOMIC DNA]</scope>
    <source>
        <strain evidence="4 5">67</strain>
    </source>
</reference>
<dbReference type="InterPro" id="IPR036388">
    <property type="entry name" value="WH-like_DNA-bd_sf"/>
</dbReference>
<feature type="DNA-binding region" description="OmpR/PhoB-type" evidence="2">
    <location>
        <begin position="5"/>
        <end position="113"/>
    </location>
</feature>
<dbReference type="InterPro" id="IPR016032">
    <property type="entry name" value="Sig_transdc_resp-reg_C-effctor"/>
</dbReference>
<accession>A0A318FX01</accession>
<comment type="caution">
    <text evidence="4">The sequence shown here is derived from an EMBL/GenBank/DDBJ whole genome shotgun (WGS) entry which is preliminary data.</text>
</comment>
<dbReference type="GO" id="GO:0006355">
    <property type="term" value="P:regulation of DNA-templated transcription"/>
    <property type="evidence" value="ECO:0007669"/>
    <property type="project" value="InterPro"/>
</dbReference>
<sequence>MSLTIFGFLIDDAVLCFNHPLKVVNITETPPQSNPLILRDTMSNLLYFLLISRQQNVILESDILHQVWDNNGLRSSQSRLIQVISRLKYKLMLVGVKHDFIERVSGKGYRITSNNIKTLYKLPDIEVFRQKI</sequence>
<evidence type="ECO:0000313" key="5">
    <source>
        <dbReference type="Proteomes" id="UP000247485"/>
    </source>
</evidence>
<evidence type="ECO:0000313" key="4">
    <source>
        <dbReference type="EMBL" id="PXW47775.1"/>
    </source>
</evidence>
<dbReference type="RefSeq" id="WP_110272975.1">
    <property type="nucleotide sequence ID" value="NZ_QJJG01000003.1"/>
</dbReference>
<feature type="domain" description="OmpR/PhoB-type" evidence="3">
    <location>
        <begin position="5"/>
        <end position="113"/>
    </location>
</feature>
<dbReference type="Gene3D" id="1.10.10.10">
    <property type="entry name" value="Winged helix-like DNA-binding domain superfamily/Winged helix DNA-binding domain"/>
    <property type="match status" value="1"/>
</dbReference>
<evidence type="ECO:0000259" key="3">
    <source>
        <dbReference type="PROSITE" id="PS51755"/>
    </source>
</evidence>
<dbReference type="PROSITE" id="PS51755">
    <property type="entry name" value="OMPR_PHOB"/>
    <property type="match status" value="1"/>
</dbReference>
<dbReference type="EMBL" id="QJJG01000003">
    <property type="protein sequence ID" value="PXW47775.1"/>
    <property type="molecule type" value="Genomic_DNA"/>
</dbReference>